<evidence type="ECO:0000313" key="2">
    <source>
        <dbReference type="EMBL" id="CAF9919810.1"/>
    </source>
</evidence>
<name>A0A8H3IGD4_9LECA</name>
<evidence type="ECO:0000256" key="1">
    <source>
        <dbReference type="SAM" id="MobiDB-lite"/>
    </source>
</evidence>
<feature type="compositionally biased region" description="Basic and acidic residues" evidence="1">
    <location>
        <begin position="283"/>
        <end position="293"/>
    </location>
</feature>
<dbReference type="OrthoDB" id="5429069at2759"/>
<accession>A0A8H3IGD4</accession>
<keyword evidence="3" id="KW-1185">Reference proteome</keyword>
<gene>
    <name evidence="2" type="ORF">ALECFALPRED_001308</name>
</gene>
<dbReference type="AlphaFoldDB" id="A0A8H3IGD4"/>
<comment type="caution">
    <text evidence="2">The sequence shown here is derived from an EMBL/GenBank/DDBJ whole genome shotgun (WGS) entry which is preliminary data.</text>
</comment>
<feature type="region of interest" description="Disordered" evidence="1">
    <location>
        <begin position="162"/>
        <end position="354"/>
    </location>
</feature>
<dbReference type="EMBL" id="CAJPDR010000128">
    <property type="protein sequence ID" value="CAF9919810.1"/>
    <property type="molecule type" value="Genomic_DNA"/>
</dbReference>
<organism evidence="2 3">
    <name type="scientific">Alectoria fallacina</name>
    <dbReference type="NCBI Taxonomy" id="1903189"/>
    <lineage>
        <taxon>Eukaryota</taxon>
        <taxon>Fungi</taxon>
        <taxon>Dikarya</taxon>
        <taxon>Ascomycota</taxon>
        <taxon>Pezizomycotina</taxon>
        <taxon>Lecanoromycetes</taxon>
        <taxon>OSLEUM clade</taxon>
        <taxon>Lecanoromycetidae</taxon>
        <taxon>Lecanorales</taxon>
        <taxon>Lecanorineae</taxon>
        <taxon>Parmeliaceae</taxon>
        <taxon>Alectoria</taxon>
    </lineage>
</organism>
<feature type="compositionally biased region" description="Basic residues" evidence="1">
    <location>
        <begin position="329"/>
        <end position="354"/>
    </location>
</feature>
<dbReference type="Proteomes" id="UP000664203">
    <property type="component" value="Unassembled WGS sequence"/>
</dbReference>
<proteinExistence type="predicted"/>
<protein>
    <submittedName>
        <fullName evidence="2">Uncharacterized protein</fullName>
    </submittedName>
</protein>
<evidence type="ECO:0000313" key="3">
    <source>
        <dbReference type="Proteomes" id="UP000664203"/>
    </source>
</evidence>
<feature type="compositionally biased region" description="Polar residues" evidence="1">
    <location>
        <begin position="179"/>
        <end position="197"/>
    </location>
</feature>
<feature type="compositionally biased region" description="Low complexity" evidence="1">
    <location>
        <begin position="162"/>
        <end position="173"/>
    </location>
</feature>
<feature type="compositionally biased region" description="Basic and acidic residues" evidence="1">
    <location>
        <begin position="53"/>
        <end position="63"/>
    </location>
</feature>
<reference evidence="2" key="1">
    <citation type="submission" date="2021-03" db="EMBL/GenBank/DDBJ databases">
        <authorList>
            <person name="Tagirdzhanova G."/>
        </authorList>
    </citation>
    <scope>NUCLEOTIDE SEQUENCE</scope>
</reference>
<feature type="region of interest" description="Disordered" evidence="1">
    <location>
        <begin position="42"/>
        <end position="75"/>
    </location>
</feature>
<sequence length="354" mass="39937">MDESDSEPVSLPCSAPEAKIGLPVMVQLHLVDAVLKKNPQPREDFYRQYSVTPERRRPQEERTPPPPSYSPETILRKSKAWAATVAKSLKRFHAGRVMLRKEEAEQHGVLEEDPDYWESQAKDWQGELWRLMKEMGKRKVWELKGEAEEGYAMSMLLSPLQSLSPPPSNGSLLEVAQHSKVTTAISDELPETSTRSLQPHAGPSQGPLQLTPEHNPDCLPTSTKNQKRARIEFEGYEEESLEQSSRTKRQRRVTATARRKGELAPAIKSPQGLEKNMSKFSRTKTEEGAERKNLSPKAPLAQRTLPWKLRPRDVTAYREIGTGTTAKNRGPKGRKGKKKGCQRSPRLHGKCPIT</sequence>